<dbReference type="KEGG" id="haei:MUN82_14115"/>
<dbReference type="RefSeq" id="WP_245091409.1">
    <property type="nucleotide sequence ID" value="NZ_CP095053.1"/>
</dbReference>
<evidence type="ECO:0000313" key="2">
    <source>
        <dbReference type="Proteomes" id="UP000829925"/>
    </source>
</evidence>
<organism evidence="1 2">
    <name type="scientific">Hymenobacter aerilatus</name>
    <dbReference type="NCBI Taxonomy" id="2932251"/>
    <lineage>
        <taxon>Bacteria</taxon>
        <taxon>Pseudomonadati</taxon>
        <taxon>Bacteroidota</taxon>
        <taxon>Cytophagia</taxon>
        <taxon>Cytophagales</taxon>
        <taxon>Hymenobacteraceae</taxon>
        <taxon>Hymenobacter</taxon>
    </lineage>
</organism>
<sequence>MRLLQGITFYNDYGYYQKRISDQQVREFAHKRTGALFTAGPMYIYTDAAVGCNHP</sequence>
<reference evidence="1 2" key="1">
    <citation type="submission" date="2022-04" db="EMBL/GenBank/DDBJ databases">
        <title>Hymenobacter sp. isolated from the air.</title>
        <authorList>
            <person name="Won M."/>
            <person name="Lee C.-M."/>
            <person name="Woen H.-Y."/>
            <person name="Kwon S.-W."/>
        </authorList>
    </citation>
    <scope>NUCLEOTIDE SEQUENCE [LARGE SCALE GENOMIC DNA]</scope>
    <source>
        <strain evidence="2">5413 J-13</strain>
    </source>
</reference>
<keyword evidence="2" id="KW-1185">Reference proteome</keyword>
<protein>
    <submittedName>
        <fullName evidence="1">Uncharacterized protein</fullName>
    </submittedName>
</protein>
<evidence type="ECO:0000313" key="1">
    <source>
        <dbReference type="EMBL" id="UOR04077.1"/>
    </source>
</evidence>
<name>A0A8T9SQR6_9BACT</name>
<dbReference type="EMBL" id="CP095053">
    <property type="protein sequence ID" value="UOR04077.1"/>
    <property type="molecule type" value="Genomic_DNA"/>
</dbReference>
<gene>
    <name evidence="1" type="ORF">MUN82_14115</name>
</gene>
<dbReference type="Proteomes" id="UP000829925">
    <property type="component" value="Chromosome"/>
</dbReference>
<proteinExistence type="predicted"/>
<accession>A0A8T9SQR6</accession>
<dbReference type="AlphaFoldDB" id="A0A8T9SQR6"/>